<evidence type="ECO:0008006" key="3">
    <source>
        <dbReference type="Google" id="ProtNLM"/>
    </source>
</evidence>
<evidence type="ECO:0000313" key="2">
    <source>
        <dbReference type="Proteomes" id="UP000199184"/>
    </source>
</evidence>
<accession>A0A1C3X3P8</accession>
<dbReference type="AlphaFoldDB" id="A0A1C3X3P8"/>
<sequence>MSPHTDTDRIRMLNDELRKHLLGGGAVITAGIAELGPEAVERLVKTIAVFDDFHHANDPHEEHDFGAFDFDGTAVMFKIDYFDKSLNFHSPDPADPAATERIITIMRADEY</sequence>
<dbReference type="InterPro" id="IPR022243">
    <property type="entry name" value="DUF3768"/>
</dbReference>
<reference evidence="2" key="1">
    <citation type="submission" date="2016-08" db="EMBL/GenBank/DDBJ databases">
        <authorList>
            <person name="Varghese N."/>
            <person name="Submissions Spin"/>
        </authorList>
    </citation>
    <scope>NUCLEOTIDE SEQUENCE [LARGE SCALE GENOMIC DNA]</scope>
    <source>
        <strain evidence="2">ERR11</strain>
    </source>
</reference>
<dbReference type="Pfam" id="PF12599">
    <property type="entry name" value="DUF3768"/>
    <property type="match status" value="1"/>
</dbReference>
<dbReference type="Proteomes" id="UP000199184">
    <property type="component" value="Unassembled WGS sequence"/>
</dbReference>
<organism evidence="1 2">
    <name type="scientific">Bradyrhizobium shewense</name>
    <dbReference type="NCBI Taxonomy" id="1761772"/>
    <lineage>
        <taxon>Bacteria</taxon>
        <taxon>Pseudomonadati</taxon>
        <taxon>Pseudomonadota</taxon>
        <taxon>Alphaproteobacteria</taxon>
        <taxon>Hyphomicrobiales</taxon>
        <taxon>Nitrobacteraceae</taxon>
        <taxon>Bradyrhizobium</taxon>
    </lineage>
</organism>
<dbReference type="EMBL" id="FMAI01000012">
    <property type="protein sequence ID" value="SCB46849.1"/>
    <property type="molecule type" value="Genomic_DNA"/>
</dbReference>
<dbReference type="RefSeq" id="WP_091961192.1">
    <property type="nucleotide sequence ID" value="NZ_FMAI01000012.1"/>
</dbReference>
<name>A0A1C3X3P8_9BRAD</name>
<protein>
    <recommendedName>
        <fullName evidence="3">DUF3768 domain-containing protein</fullName>
    </recommendedName>
</protein>
<gene>
    <name evidence="1" type="ORF">GA0061098_10128</name>
</gene>
<evidence type="ECO:0000313" key="1">
    <source>
        <dbReference type="EMBL" id="SCB46849.1"/>
    </source>
</evidence>
<keyword evidence="2" id="KW-1185">Reference proteome</keyword>
<proteinExistence type="predicted"/>